<dbReference type="PANTHER" id="PTHR48048">
    <property type="entry name" value="GLYCOSYLTRANSFERASE"/>
    <property type="match status" value="1"/>
</dbReference>
<proteinExistence type="inferred from homology"/>
<evidence type="ECO:0000256" key="1">
    <source>
        <dbReference type="ARBA" id="ARBA00009995"/>
    </source>
</evidence>
<dbReference type="InterPro" id="IPR050481">
    <property type="entry name" value="UDP-glycosyltransf_plant"/>
</dbReference>
<dbReference type="GO" id="GO:0035251">
    <property type="term" value="F:UDP-glucosyltransferase activity"/>
    <property type="evidence" value="ECO:0007669"/>
    <property type="project" value="InterPro"/>
</dbReference>
<sequence>MLCTTMIDVAVELGVPSYVFFTSPASFLGAMLHCQTLHDEKDQDVAELRNAESEVPVPSFAKPIPPEVLYLVLVDRFSGARVLREPGEFARRPSARAGNWTGEEWKPFSLVPPPTITKGQTSKFPELVHQIRRRLAGGIPRKDGQNGEGRGVGTPAGRAVASSSGGIRLALRMELGAGEPVVRGADCDVASACRAADERLPAGEGVGVGGGDYTELSREERGWAVVAAGEIERGVREVMESGSEVRKRVKEVREKSRMSVVEGGSSYLSFKKLIHHFISNI</sequence>
<protein>
    <submittedName>
        <fullName evidence="3">Anthocyanidin 3-O-glucosyltransferase 6</fullName>
    </submittedName>
</protein>
<dbReference type="Gene3D" id="3.40.50.2000">
    <property type="entry name" value="Glycogen Phosphorylase B"/>
    <property type="match status" value="3"/>
</dbReference>
<feature type="region of interest" description="Disordered" evidence="2">
    <location>
        <begin position="138"/>
        <end position="159"/>
    </location>
</feature>
<dbReference type="SUPFAM" id="SSF53756">
    <property type="entry name" value="UDP-Glycosyltransferase/glycogen phosphorylase"/>
    <property type="match status" value="2"/>
</dbReference>
<evidence type="ECO:0000313" key="3">
    <source>
        <dbReference type="EMBL" id="KAL0311291.1"/>
    </source>
</evidence>
<gene>
    <name evidence="3" type="ORF">Sangu_2423800</name>
</gene>
<dbReference type="AlphaFoldDB" id="A0AAW2KZW6"/>
<reference evidence="3" key="1">
    <citation type="submission" date="2020-06" db="EMBL/GenBank/DDBJ databases">
        <authorList>
            <person name="Li T."/>
            <person name="Hu X."/>
            <person name="Zhang T."/>
            <person name="Song X."/>
            <person name="Zhang H."/>
            <person name="Dai N."/>
            <person name="Sheng W."/>
            <person name="Hou X."/>
            <person name="Wei L."/>
        </authorList>
    </citation>
    <scope>NUCLEOTIDE SEQUENCE</scope>
    <source>
        <strain evidence="3">G01</strain>
        <tissue evidence="3">Leaf</tissue>
    </source>
</reference>
<dbReference type="EMBL" id="JACGWK010000016">
    <property type="protein sequence ID" value="KAL0311291.1"/>
    <property type="molecule type" value="Genomic_DNA"/>
</dbReference>
<organism evidence="3">
    <name type="scientific">Sesamum angustifolium</name>
    <dbReference type="NCBI Taxonomy" id="2727405"/>
    <lineage>
        <taxon>Eukaryota</taxon>
        <taxon>Viridiplantae</taxon>
        <taxon>Streptophyta</taxon>
        <taxon>Embryophyta</taxon>
        <taxon>Tracheophyta</taxon>
        <taxon>Spermatophyta</taxon>
        <taxon>Magnoliopsida</taxon>
        <taxon>eudicotyledons</taxon>
        <taxon>Gunneridae</taxon>
        <taxon>Pentapetalae</taxon>
        <taxon>asterids</taxon>
        <taxon>lamiids</taxon>
        <taxon>Lamiales</taxon>
        <taxon>Pedaliaceae</taxon>
        <taxon>Sesamum</taxon>
    </lineage>
</organism>
<dbReference type="PANTHER" id="PTHR48048:SF45">
    <property type="entry name" value="GLYCOSYLTRANSFERASE"/>
    <property type="match status" value="1"/>
</dbReference>
<name>A0AAW2KZW6_9LAMI</name>
<evidence type="ECO:0000256" key="2">
    <source>
        <dbReference type="SAM" id="MobiDB-lite"/>
    </source>
</evidence>
<comment type="caution">
    <text evidence="3">The sequence shown here is derived from an EMBL/GenBank/DDBJ whole genome shotgun (WGS) entry which is preliminary data.</text>
</comment>
<comment type="similarity">
    <text evidence="1">Belongs to the UDP-glycosyltransferase family.</text>
</comment>
<reference evidence="3" key="2">
    <citation type="journal article" date="2024" name="Plant">
        <title>Genomic evolution and insights into agronomic trait innovations of Sesamum species.</title>
        <authorList>
            <person name="Miao H."/>
            <person name="Wang L."/>
            <person name="Qu L."/>
            <person name="Liu H."/>
            <person name="Sun Y."/>
            <person name="Le M."/>
            <person name="Wang Q."/>
            <person name="Wei S."/>
            <person name="Zheng Y."/>
            <person name="Lin W."/>
            <person name="Duan Y."/>
            <person name="Cao H."/>
            <person name="Xiong S."/>
            <person name="Wang X."/>
            <person name="Wei L."/>
            <person name="Li C."/>
            <person name="Ma Q."/>
            <person name="Ju M."/>
            <person name="Zhao R."/>
            <person name="Li G."/>
            <person name="Mu C."/>
            <person name="Tian Q."/>
            <person name="Mei H."/>
            <person name="Zhang T."/>
            <person name="Gao T."/>
            <person name="Zhang H."/>
        </authorList>
    </citation>
    <scope>NUCLEOTIDE SEQUENCE</scope>
    <source>
        <strain evidence="3">G01</strain>
    </source>
</reference>
<accession>A0AAW2KZW6</accession>